<dbReference type="SUPFAM" id="SSF89550">
    <property type="entry name" value="PHP domain-like"/>
    <property type="match status" value="1"/>
</dbReference>
<protein>
    <recommendedName>
        <fullName evidence="2">protein-tyrosine-phosphatase</fullName>
        <ecNumber evidence="2">3.1.3.48</ecNumber>
    </recommendedName>
</protein>
<dbReference type="EMBL" id="CP067977">
    <property type="protein sequence ID" value="QQQ18210.1"/>
    <property type="molecule type" value="Genomic_DNA"/>
</dbReference>
<evidence type="ECO:0000256" key="2">
    <source>
        <dbReference type="ARBA" id="ARBA00013064"/>
    </source>
</evidence>
<sequence length="264" mass="28649">MIDLHCHILPGIDDGAPDYEVSLAMAQRAVADGITITACTPHIMPGYYENTGPDIRERVKALQAVLDDEGIPLQLVTGADVHLTTDLVSGLKSGEKLTLADSRYFLFEPPHNLAPPRMAEAVFDAMAAGYQPIITHPERLRWIDENYAMMVQLAQAGAWMQLTAASVTGRFGKGPLYWSERMLDEGLVHILATDAHNLRSRPCVLSQAVEAVAERLGEQAALDMVTTRPRAVLDNASPSSVPAAVGVERPVAKAGFLQRLFRAA</sequence>
<evidence type="ECO:0000256" key="3">
    <source>
        <dbReference type="ARBA" id="ARBA00022801"/>
    </source>
</evidence>
<dbReference type="PANTHER" id="PTHR39181">
    <property type="entry name" value="TYROSINE-PROTEIN PHOSPHATASE YWQE"/>
    <property type="match status" value="1"/>
</dbReference>
<dbReference type="Proteomes" id="UP000595448">
    <property type="component" value="Chromosome"/>
</dbReference>
<gene>
    <name evidence="5" type="ORF">JIP62_13010</name>
</gene>
<dbReference type="InterPro" id="IPR016667">
    <property type="entry name" value="Caps_polysacc_synth_CpsB/CapC"/>
</dbReference>
<comment type="catalytic activity">
    <reaction evidence="4">
        <text>O-phospho-L-tyrosyl-[protein] + H2O = L-tyrosyl-[protein] + phosphate</text>
        <dbReference type="Rhea" id="RHEA:10684"/>
        <dbReference type="Rhea" id="RHEA-COMP:10136"/>
        <dbReference type="Rhea" id="RHEA-COMP:20101"/>
        <dbReference type="ChEBI" id="CHEBI:15377"/>
        <dbReference type="ChEBI" id="CHEBI:43474"/>
        <dbReference type="ChEBI" id="CHEBI:46858"/>
        <dbReference type="ChEBI" id="CHEBI:61978"/>
        <dbReference type="EC" id="3.1.3.48"/>
    </reaction>
</comment>
<accession>A0ABX7BRS0</accession>
<dbReference type="Gene3D" id="3.20.20.140">
    <property type="entry name" value="Metal-dependent hydrolases"/>
    <property type="match status" value="1"/>
</dbReference>
<reference evidence="5 6" key="1">
    <citation type="submission" date="2021-01" db="EMBL/GenBank/DDBJ databases">
        <title>Brevundimonas vitis sp. nov., an bacterium isolated from grape (Vitis vinifera).</title>
        <authorList>
            <person name="Jiang L."/>
            <person name="Lee J."/>
        </authorList>
    </citation>
    <scope>NUCLEOTIDE SEQUENCE [LARGE SCALE GENOMIC DNA]</scope>
    <source>
        <strain evidence="5 6">GRTSA-9</strain>
    </source>
</reference>
<comment type="similarity">
    <text evidence="1">Belongs to the metallo-dependent hydrolases superfamily. CpsB/CapC family.</text>
</comment>
<dbReference type="InterPro" id="IPR016195">
    <property type="entry name" value="Pol/histidinol_Pase-like"/>
</dbReference>
<dbReference type="Pfam" id="PF19567">
    <property type="entry name" value="CpsB_CapC"/>
    <property type="match status" value="1"/>
</dbReference>
<dbReference type="EC" id="3.1.3.48" evidence="2"/>
<evidence type="ECO:0000313" key="5">
    <source>
        <dbReference type="EMBL" id="QQQ18210.1"/>
    </source>
</evidence>
<dbReference type="PANTHER" id="PTHR39181:SF1">
    <property type="entry name" value="TYROSINE-PROTEIN PHOSPHATASE YWQE"/>
    <property type="match status" value="1"/>
</dbReference>
<proteinExistence type="inferred from homology"/>
<organism evidence="5 6">
    <name type="scientific">Brevundimonas vitisensis</name>
    <dbReference type="NCBI Taxonomy" id="2800818"/>
    <lineage>
        <taxon>Bacteria</taxon>
        <taxon>Pseudomonadati</taxon>
        <taxon>Pseudomonadota</taxon>
        <taxon>Alphaproteobacteria</taxon>
        <taxon>Caulobacterales</taxon>
        <taxon>Caulobacteraceae</taxon>
        <taxon>Brevundimonas</taxon>
    </lineage>
</organism>
<evidence type="ECO:0000256" key="1">
    <source>
        <dbReference type="ARBA" id="ARBA00005750"/>
    </source>
</evidence>
<name>A0ABX7BRS0_9CAUL</name>
<dbReference type="PIRSF" id="PIRSF016557">
    <property type="entry name" value="Caps_synth_CpsB"/>
    <property type="match status" value="1"/>
</dbReference>
<evidence type="ECO:0000313" key="6">
    <source>
        <dbReference type="Proteomes" id="UP000595448"/>
    </source>
</evidence>
<keyword evidence="6" id="KW-1185">Reference proteome</keyword>
<dbReference type="RefSeq" id="WP_201102582.1">
    <property type="nucleotide sequence ID" value="NZ_CP067977.1"/>
</dbReference>
<keyword evidence="3" id="KW-0378">Hydrolase</keyword>
<evidence type="ECO:0000256" key="4">
    <source>
        <dbReference type="ARBA" id="ARBA00051722"/>
    </source>
</evidence>